<proteinExistence type="predicted"/>
<feature type="non-terminal residue" evidence="2">
    <location>
        <position position="1"/>
    </location>
</feature>
<evidence type="ECO:0000313" key="2">
    <source>
        <dbReference type="EMBL" id="QQP56646.1"/>
    </source>
</evidence>
<keyword evidence="3" id="KW-1185">Reference proteome</keyword>
<reference evidence="3" key="1">
    <citation type="submission" date="2021-01" db="EMBL/GenBank/DDBJ databases">
        <title>Caligus Genome Assembly.</title>
        <authorList>
            <person name="Gallardo-Escarate C."/>
        </authorList>
    </citation>
    <scope>NUCLEOTIDE SEQUENCE [LARGE SCALE GENOMIC DNA]</scope>
</reference>
<name>A0A7T8QVK9_CALRO</name>
<sequence>NLDPEKIRIQTLPDPDYDISLTIDLFPISKKALRKYIKDRVSNRVPKKFAGKRTSLSGNSRKPLGRRSK</sequence>
<organism evidence="2 3">
    <name type="scientific">Caligus rogercresseyi</name>
    <name type="common">Sea louse</name>
    <dbReference type="NCBI Taxonomy" id="217165"/>
    <lineage>
        <taxon>Eukaryota</taxon>
        <taxon>Metazoa</taxon>
        <taxon>Ecdysozoa</taxon>
        <taxon>Arthropoda</taxon>
        <taxon>Crustacea</taxon>
        <taxon>Multicrustacea</taxon>
        <taxon>Hexanauplia</taxon>
        <taxon>Copepoda</taxon>
        <taxon>Siphonostomatoida</taxon>
        <taxon>Caligidae</taxon>
        <taxon>Caligus</taxon>
    </lineage>
</organism>
<evidence type="ECO:0000313" key="3">
    <source>
        <dbReference type="Proteomes" id="UP000595437"/>
    </source>
</evidence>
<evidence type="ECO:0000256" key="1">
    <source>
        <dbReference type="SAM" id="MobiDB-lite"/>
    </source>
</evidence>
<dbReference type="Proteomes" id="UP000595437">
    <property type="component" value="Chromosome 1"/>
</dbReference>
<protein>
    <submittedName>
        <fullName evidence="2">Uncharacterized protein</fullName>
    </submittedName>
</protein>
<feature type="region of interest" description="Disordered" evidence="1">
    <location>
        <begin position="47"/>
        <end position="69"/>
    </location>
</feature>
<accession>A0A7T8QVK9</accession>
<dbReference type="EMBL" id="CP045890">
    <property type="protein sequence ID" value="QQP56646.1"/>
    <property type="molecule type" value="Genomic_DNA"/>
</dbReference>
<gene>
    <name evidence="2" type="ORF">FKW44_001375</name>
</gene>
<dbReference type="AlphaFoldDB" id="A0A7T8QVK9"/>